<sequence length="246" mass="27451">MTSPQTVDVFRLRVFNDDLSTIPVDGPCRSVATISPNSYGMATKDAAFRRALEQADYLVLDGVYFGLAGLLLKGRTIKANQGPDVFHHFMRRLNACGGRAFFLGASEATLDAIHRAAAVQYPNVQVGSFSPPYKPVFDEADSQIMIDAVNGFSPDIVFVGMTAPKQEKWVHLHRDRLQAGLAISVGAVFDWFAGNERPIAPLWWKLKLGWLIRTIHRPEILKRYPNIGIFFGHLFLATLRIRKHSA</sequence>
<dbReference type="CDD" id="cd06533">
    <property type="entry name" value="Glyco_transf_WecG_TagA"/>
    <property type="match status" value="1"/>
</dbReference>
<name>A0A6I4J1N9_9SPHN</name>
<dbReference type="GO" id="GO:0016758">
    <property type="term" value="F:hexosyltransferase activity"/>
    <property type="evidence" value="ECO:0007669"/>
    <property type="project" value="TreeGrafter"/>
</dbReference>
<gene>
    <name evidence="3" type="ORF">GON01_08710</name>
</gene>
<dbReference type="PANTHER" id="PTHR34136:SF1">
    <property type="entry name" value="UDP-N-ACETYL-D-MANNOSAMINURONIC ACID TRANSFERASE"/>
    <property type="match status" value="1"/>
</dbReference>
<evidence type="ECO:0000313" key="4">
    <source>
        <dbReference type="Proteomes" id="UP000441389"/>
    </source>
</evidence>
<dbReference type="RefSeq" id="WP_181600084.1">
    <property type="nucleotide sequence ID" value="NZ_WQMS01000009.1"/>
</dbReference>
<reference evidence="3 4" key="1">
    <citation type="submission" date="2019-12" db="EMBL/GenBank/DDBJ databases">
        <authorList>
            <person name="Huq M.A."/>
        </authorList>
    </citation>
    <scope>NUCLEOTIDE SEQUENCE [LARGE SCALE GENOMIC DNA]</scope>
    <source>
        <strain evidence="3 4">MAH-20</strain>
    </source>
</reference>
<keyword evidence="2 3" id="KW-0808">Transferase</keyword>
<dbReference type="InterPro" id="IPR004629">
    <property type="entry name" value="WecG_TagA_CpsF"/>
</dbReference>
<evidence type="ECO:0000256" key="1">
    <source>
        <dbReference type="ARBA" id="ARBA00022676"/>
    </source>
</evidence>
<dbReference type="Proteomes" id="UP000441389">
    <property type="component" value="Unassembled WGS sequence"/>
</dbReference>
<dbReference type="AlphaFoldDB" id="A0A6I4J1N9"/>
<evidence type="ECO:0000256" key="2">
    <source>
        <dbReference type="ARBA" id="ARBA00022679"/>
    </source>
</evidence>
<keyword evidence="1" id="KW-0328">Glycosyltransferase</keyword>
<dbReference type="NCBIfam" id="TIGR00696">
    <property type="entry name" value="wecG_tagA_cpsF"/>
    <property type="match status" value="1"/>
</dbReference>
<dbReference type="EMBL" id="WQMS01000009">
    <property type="protein sequence ID" value="MVO78013.1"/>
    <property type="molecule type" value="Genomic_DNA"/>
</dbReference>
<comment type="caution">
    <text evidence="3">The sequence shown here is derived from an EMBL/GenBank/DDBJ whole genome shotgun (WGS) entry which is preliminary data.</text>
</comment>
<keyword evidence="4" id="KW-1185">Reference proteome</keyword>
<organism evidence="3 4">
    <name type="scientific">Sphingomonas horti</name>
    <dbReference type="NCBI Taxonomy" id="2682842"/>
    <lineage>
        <taxon>Bacteria</taxon>
        <taxon>Pseudomonadati</taxon>
        <taxon>Pseudomonadota</taxon>
        <taxon>Alphaproteobacteria</taxon>
        <taxon>Sphingomonadales</taxon>
        <taxon>Sphingomonadaceae</taxon>
        <taxon>Sphingomonas</taxon>
    </lineage>
</organism>
<proteinExistence type="predicted"/>
<evidence type="ECO:0000313" key="3">
    <source>
        <dbReference type="EMBL" id="MVO78013.1"/>
    </source>
</evidence>
<protein>
    <submittedName>
        <fullName evidence="3">WecB/TagA/CpsF family glycosyltransferase</fullName>
    </submittedName>
</protein>
<accession>A0A6I4J1N9</accession>
<dbReference type="PANTHER" id="PTHR34136">
    <property type="match status" value="1"/>
</dbReference>
<dbReference type="Pfam" id="PF03808">
    <property type="entry name" value="Glyco_tran_WecG"/>
    <property type="match status" value="1"/>
</dbReference>